<dbReference type="GO" id="GO:0047499">
    <property type="term" value="F:calcium-independent phospholipase A2 activity"/>
    <property type="evidence" value="ECO:0007669"/>
    <property type="project" value="TreeGrafter"/>
</dbReference>
<reference evidence="4" key="2">
    <citation type="submission" date="2015-01" db="EMBL/GenBank/DDBJ databases">
        <title>Evolutionary Origins and Diversification of the Mycorrhizal Mutualists.</title>
        <authorList>
            <consortium name="DOE Joint Genome Institute"/>
            <consortium name="Mycorrhizal Genomics Consortium"/>
            <person name="Kohler A."/>
            <person name="Kuo A."/>
            <person name="Nagy L.G."/>
            <person name="Floudas D."/>
            <person name="Copeland A."/>
            <person name="Barry K.W."/>
            <person name="Cichocki N."/>
            <person name="Veneault-Fourrey C."/>
            <person name="LaButti K."/>
            <person name="Lindquist E.A."/>
            <person name="Lipzen A."/>
            <person name="Lundell T."/>
            <person name="Morin E."/>
            <person name="Murat C."/>
            <person name="Riley R."/>
            <person name="Ohm R."/>
            <person name="Sun H."/>
            <person name="Tunlid A."/>
            <person name="Henrissat B."/>
            <person name="Grigoriev I.V."/>
            <person name="Hibbett D.S."/>
            <person name="Martin F."/>
        </authorList>
    </citation>
    <scope>NUCLEOTIDE SEQUENCE [LARGE SCALE GENOMIC DNA]</scope>
    <source>
        <strain evidence="4">MAFF 305830</strain>
    </source>
</reference>
<gene>
    <name evidence="3" type="ORF">M408DRAFT_80521</name>
</gene>
<proteinExistence type="predicted"/>
<evidence type="ECO:0000256" key="2">
    <source>
        <dbReference type="ARBA" id="ARBA00022963"/>
    </source>
</evidence>
<sequence length="453" mass="49639">MSTLTETPEEKGLCLLSFGKLSSFANLTHILNALIDAGGTRAISQLRILAHVTNQLDLGSSNWRNKPPYLVFDMIGGTGTQATGSFIALLLVLLGLNTEQILSEFVDLSDNILDKQGLTSQARTKELVLHIDDLLKRYHVRPNARLLDQNLGSGSCKVVVPISYKHDAGSMCTLRNFQVRQEQTLNLTIREALLVTLAAPPLFTPIAISKDSVTFEYIGGDMTLSNPVQEIISEACSAFDMERRVACLVSLGCGHPGVISAPDNTNLEIWNRFLENLAAGNERTAQAIDRQMGHLGIYFRFCVATGLEKALQRSQPTTEEILAHTNTYLEDGAVSQKVDTCVDFLTVRGGLSSLEQLSEFASQFFIDSSSKARLRADIVRNVRALGTEHSQKTFEDCLLFLAEASPEGPRLIMYDNVDDPDLELASLLPRGKACVILITSRDRLMGGLCPEGH</sequence>
<keyword evidence="2" id="KW-0442">Lipid degradation</keyword>
<dbReference type="InterPro" id="IPR016035">
    <property type="entry name" value="Acyl_Trfase/lysoPLipase"/>
</dbReference>
<dbReference type="PANTHER" id="PTHR24185">
    <property type="entry name" value="CALCIUM-INDEPENDENT PHOSPHOLIPASE A2-GAMMA"/>
    <property type="match status" value="1"/>
</dbReference>
<dbReference type="PANTHER" id="PTHR24185:SF1">
    <property type="entry name" value="CALCIUM-INDEPENDENT PHOSPHOLIPASE A2-GAMMA"/>
    <property type="match status" value="1"/>
</dbReference>
<accession>A0A0C2W4S1</accession>
<dbReference type="GO" id="GO:0016042">
    <property type="term" value="P:lipid catabolic process"/>
    <property type="evidence" value="ECO:0007669"/>
    <property type="project" value="UniProtKB-KW"/>
</dbReference>
<dbReference type="SUPFAM" id="SSF52151">
    <property type="entry name" value="FabD/lysophospholipase-like"/>
    <property type="match status" value="1"/>
</dbReference>
<evidence type="ECO:0000256" key="1">
    <source>
        <dbReference type="ARBA" id="ARBA00022801"/>
    </source>
</evidence>
<name>A0A0C2W4S1_SERVB</name>
<evidence type="ECO:0000313" key="3">
    <source>
        <dbReference type="EMBL" id="KIM21473.1"/>
    </source>
</evidence>
<dbReference type="GO" id="GO:0016020">
    <property type="term" value="C:membrane"/>
    <property type="evidence" value="ECO:0007669"/>
    <property type="project" value="TreeGrafter"/>
</dbReference>
<dbReference type="Proteomes" id="UP000054097">
    <property type="component" value="Unassembled WGS sequence"/>
</dbReference>
<dbReference type="GO" id="GO:0019369">
    <property type="term" value="P:arachidonate metabolic process"/>
    <property type="evidence" value="ECO:0007669"/>
    <property type="project" value="TreeGrafter"/>
</dbReference>
<evidence type="ECO:0000313" key="4">
    <source>
        <dbReference type="Proteomes" id="UP000054097"/>
    </source>
</evidence>
<dbReference type="HOGENOM" id="CLU_000288_144_5_1"/>
<dbReference type="EMBL" id="KN824382">
    <property type="protein sequence ID" value="KIM21473.1"/>
    <property type="molecule type" value="Genomic_DNA"/>
</dbReference>
<keyword evidence="4" id="KW-1185">Reference proteome</keyword>
<protein>
    <recommendedName>
        <fullName evidence="5">PNPLA domain-containing protein</fullName>
    </recommendedName>
</protein>
<keyword evidence="1" id="KW-0378">Hydrolase</keyword>
<feature type="non-terminal residue" evidence="3">
    <location>
        <position position="453"/>
    </location>
</feature>
<dbReference type="AlphaFoldDB" id="A0A0C2W4S1"/>
<keyword evidence="2" id="KW-0443">Lipid metabolism</keyword>
<dbReference type="Gene3D" id="3.40.1090.10">
    <property type="entry name" value="Cytosolic phospholipase A2 catalytic domain"/>
    <property type="match status" value="1"/>
</dbReference>
<organism evidence="3 4">
    <name type="scientific">Serendipita vermifera MAFF 305830</name>
    <dbReference type="NCBI Taxonomy" id="933852"/>
    <lineage>
        <taxon>Eukaryota</taxon>
        <taxon>Fungi</taxon>
        <taxon>Dikarya</taxon>
        <taxon>Basidiomycota</taxon>
        <taxon>Agaricomycotina</taxon>
        <taxon>Agaricomycetes</taxon>
        <taxon>Sebacinales</taxon>
        <taxon>Serendipitaceae</taxon>
        <taxon>Serendipita</taxon>
    </lineage>
</organism>
<reference evidence="3 4" key="1">
    <citation type="submission" date="2014-04" db="EMBL/GenBank/DDBJ databases">
        <authorList>
            <consortium name="DOE Joint Genome Institute"/>
            <person name="Kuo A."/>
            <person name="Zuccaro A."/>
            <person name="Kohler A."/>
            <person name="Nagy L.G."/>
            <person name="Floudas D."/>
            <person name="Copeland A."/>
            <person name="Barry K.W."/>
            <person name="Cichocki N."/>
            <person name="Veneault-Fourrey C."/>
            <person name="LaButti K."/>
            <person name="Lindquist E.A."/>
            <person name="Lipzen A."/>
            <person name="Lundell T."/>
            <person name="Morin E."/>
            <person name="Murat C."/>
            <person name="Sun H."/>
            <person name="Tunlid A."/>
            <person name="Henrissat B."/>
            <person name="Grigoriev I.V."/>
            <person name="Hibbett D.S."/>
            <person name="Martin F."/>
            <person name="Nordberg H.P."/>
            <person name="Cantor M.N."/>
            <person name="Hua S.X."/>
        </authorList>
    </citation>
    <scope>NUCLEOTIDE SEQUENCE [LARGE SCALE GENOMIC DNA]</scope>
    <source>
        <strain evidence="3 4">MAFF 305830</strain>
    </source>
</reference>
<evidence type="ECO:0008006" key="5">
    <source>
        <dbReference type="Google" id="ProtNLM"/>
    </source>
</evidence>
<dbReference type="OrthoDB" id="1658288at2759"/>